<dbReference type="InterPro" id="IPR025449">
    <property type="entry name" value="JetB"/>
</dbReference>
<protein>
    <submittedName>
        <fullName evidence="1">DUF4194 domain-containing protein</fullName>
    </submittedName>
</protein>
<dbReference type="EMBL" id="UNQJ01000009">
    <property type="protein sequence ID" value="SYZ33583.1"/>
    <property type="molecule type" value="Genomic_DNA"/>
</dbReference>
<evidence type="ECO:0000313" key="2">
    <source>
        <dbReference type="EMBL" id="SYZ33583.1"/>
    </source>
</evidence>
<name>A0A383S6X0_9ACTN</name>
<reference evidence="2" key="2">
    <citation type="submission" date="2018-08" db="EMBL/GenBank/DDBJ databases">
        <authorList>
            <person name="Ferrada E.E."/>
            <person name="Latorre B.A."/>
        </authorList>
    </citation>
    <scope>NUCLEOTIDE SEQUENCE [LARGE SCALE GENOMIC DNA]</scope>
    <source>
        <strain evidence="2">Propionibacterium_australiense1</strain>
    </source>
</reference>
<keyword evidence="3" id="KW-1185">Reference proteome</keyword>
<reference evidence="3" key="1">
    <citation type="submission" date="2018-08" db="EMBL/GenBank/DDBJ databases">
        <authorList>
            <person name="Hornung B."/>
        </authorList>
    </citation>
    <scope>NUCLEOTIDE SEQUENCE [LARGE SCALE GENOMIC DNA]</scope>
</reference>
<dbReference type="AlphaFoldDB" id="A0A383S6X0"/>
<dbReference type="RefSeq" id="WP_119161920.1">
    <property type="nucleotide sequence ID" value="NZ_LR134442.1"/>
</dbReference>
<evidence type="ECO:0000313" key="1">
    <source>
        <dbReference type="EMBL" id="RLP09676.1"/>
    </source>
</evidence>
<sequence length="239" mass="27553">MTDLEWTDDDPNEHGDATEETSLAMFEGDSSRLFPEQRRCLHALLKHRYLSAEKHPEHWAVLMADTELIKSRLNDVFLDLHIDRTHRIAFKRQATADSEPLPTLLRASSHTKEETIVMVHLRRRFFTQRQEGDEAVFVDRQALLDEVADMRPDHATNRAMDQNRANKAIDSLVTAQVLLRTPDPDRFQISPVVEVLLPVEKLRALWTWLIESNQRDAKPDLDVDETANGLLLDTLEEST</sequence>
<reference evidence="1 4" key="3">
    <citation type="submission" date="2018-10" db="EMBL/GenBank/DDBJ databases">
        <title>Propionibacterium australiense Genome Sequencing and Assembly.</title>
        <authorList>
            <person name="Bernier A.-M."/>
            <person name="Bernard K."/>
        </authorList>
    </citation>
    <scope>NUCLEOTIDE SEQUENCE [LARGE SCALE GENOMIC DNA]</scope>
    <source>
        <strain evidence="1 4">NML98A078</strain>
    </source>
</reference>
<dbReference type="OrthoDB" id="3725402at2"/>
<evidence type="ECO:0000313" key="4">
    <source>
        <dbReference type="Proteomes" id="UP000279336"/>
    </source>
</evidence>
<dbReference type="Proteomes" id="UP000263928">
    <property type="component" value="Unassembled WGS sequence"/>
</dbReference>
<evidence type="ECO:0000313" key="3">
    <source>
        <dbReference type="Proteomes" id="UP000263928"/>
    </source>
</evidence>
<dbReference type="Pfam" id="PF13835">
    <property type="entry name" value="DUF4194"/>
    <property type="match status" value="1"/>
</dbReference>
<dbReference type="EMBL" id="RCIW01000010">
    <property type="protein sequence ID" value="RLP09676.1"/>
    <property type="molecule type" value="Genomic_DNA"/>
</dbReference>
<proteinExistence type="predicted"/>
<dbReference type="Proteomes" id="UP000279336">
    <property type="component" value="Unassembled WGS sequence"/>
</dbReference>
<accession>A0A383S6X0</accession>
<gene>
    <name evidence="1" type="ORF">D7U36_07755</name>
    <name evidence="2" type="ORF">PROPAUS_1502</name>
</gene>
<organism evidence="2 3">
    <name type="scientific">Propionibacterium australiense</name>
    <dbReference type="NCBI Taxonomy" id="119981"/>
    <lineage>
        <taxon>Bacteria</taxon>
        <taxon>Bacillati</taxon>
        <taxon>Actinomycetota</taxon>
        <taxon>Actinomycetes</taxon>
        <taxon>Propionibacteriales</taxon>
        <taxon>Propionibacteriaceae</taxon>
        <taxon>Propionibacterium</taxon>
    </lineage>
</organism>